<dbReference type="InterPro" id="IPR050111">
    <property type="entry name" value="C-type_lectin/snaclec_domain"/>
</dbReference>
<proteinExistence type="predicted"/>
<feature type="compositionally biased region" description="Basic residues" evidence="3">
    <location>
        <begin position="36"/>
        <end position="51"/>
    </location>
</feature>
<evidence type="ECO:0000313" key="6">
    <source>
        <dbReference type="Ensembl" id="ENSFCTP00005062040.1"/>
    </source>
</evidence>
<dbReference type="PROSITE" id="PS00615">
    <property type="entry name" value="C_TYPE_LECTIN_1"/>
    <property type="match status" value="1"/>
</dbReference>
<dbReference type="Pfam" id="PF00059">
    <property type="entry name" value="Lectin_C"/>
    <property type="match status" value="1"/>
</dbReference>
<keyword evidence="2" id="KW-1015">Disulfide bond</keyword>
<dbReference type="Proteomes" id="UP000823872">
    <property type="component" value="Chromosome A2"/>
</dbReference>
<reference evidence="6" key="2">
    <citation type="submission" date="2025-08" db="UniProtKB">
        <authorList>
            <consortium name="Ensembl"/>
        </authorList>
    </citation>
    <scope>IDENTIFICATION</scope>
    <source>
        <strain evidence="6">breed Abyssinian</strain>
    </source>
</reference>
<keyword evidence="1" id="KW-0430">Lectin</keyword>
<keyword evidence="4" id="KW-1133">Transmembrane helix</keyword>
<gene>
    <name evidence="6" type="primary">CLEC17A</name>
</gene>
<dbReference type="Ensembl" id="ENSFCTT00005093552.1">
    <property type="protein sequence ID" value="ENSFCTP00005062040.1"/>
    <property type="gene ID" value="ENSFCTG00005034032.1"/>
</dbReference>
<feature type="compositionally biased region" description="Acidic residues" evidence="3">
    <location>
        <begin position="90"/>
        <end position="99"/>
    </location>
</feature>
<protein>
    <submittedName>
        <fullName evidence="6">C-type lectin domain containing 17A</fullName>
    </submittedName>
</protein>
<feature type="transmembrane region" description="Helical" evidence="4">
    <location>
        <begin position="190"/>
        <end position="214"/>
    </location>
</feature>
<reference evidence="6" key="3">
    <citation type="submission" date="2025-09" db="UniProtKB">
        <authorList>
            <consortium name="Ensembl"/>
        </authorList>
    </citation>
    <scope>IDENTIFICATION</scope>
    <source>
        <strain evidence="6">breed Abyssinian</strain>
    </source>
</reference>
<reference evidence="6 7" key="1">
    <citation type="submission" date="2021-02" db="EMBL/GenBank/DDBJ databases">
        <title>Safari Cat Assemblies.</title>
        <authorList>
            <person name="Bredemeyer K.R."/>
            <person name="Murphy W.J."/>
        </authorList>
    </citation>
    <scope>NUCLEOTIDE SEQUENCE [LARGE SCALE GENOMIC DNA]</scope>
</reference>
<dbReference type="PROSITE" id="PS50041">
    <property type="entry name" value="C_TYPE_LECTIN_2"/>
    <property type="match status" value="1"/>
</dbReference>
<dbReference type="PANTHER" id="PTHR22803">
    <property type="entry name" value="MANNOSE, PHOSPHOLIPASE, LECTIN RECEPTOR RELATED"/>
    <property type="match status" value="1"/>
</dbReference>
<evidence type="ECO:0000256" key="3">
    <source>
        <dbReference type="SAM" id="MobiDB-lite"/>
    </source>
</evidence>
<evidence type="ECO:0000256" key="2">
    <source>
        <dbReference type="ARBA" id="ARBA00023157"/>
    </source>
</evidence>
<name>A0ABI8AS99_FELCA</name>
<feature type="region of interest" description="Disordered" evidence="3">
    <location>
        <begin position="80"/>
        <end position="137"/>
    </location>
</feature>
<dbReference type="InterPro" id="IPR016187">
    <property type="entry name" value="CTDL_fold"/>
</dbReference>
<dbReference type="GeneTree" id="ENSGT00940000163153"/>
<keyword evidence="4" id="KW-0472">Membrane</keyword>
<keyword evidence="7" id="KW-1185">Reference proteome</keyword>
<feature type="domain" description="C-type lectin" evidence="5">
    <location>
        <begin position="282"/>
        <end position="394"/>
    </location>
</feature>
<keyword evidence="4" id="KW-0812">Transmembrane</keyword>
<dbReference type="InterPro" id="IPR001304">
    <property type="entry name" value="C-type_lectin-like"/>
</dbReference>
<dbReference type="InterPro" id="IPR016186">
    <property type="entry name" value="C-type_lectin-like/link_sf"/>
</dbReference>
<dbReference type="InterPro" id="IPR033989">
    <property type="entry name" value="CD209-like_CTLD"/>
</dbReference>
<dbReference type="SMART" id="SM00034">
    <property type="entry name" value="CLECT"/>
    <property type="match status" value="1"/>
</dbReference>
<evidence type="ECO:0000259" key="5">
    <source>
        <dbReference type="PROSITE" id="PS50041"/>
    </source>
</evidence>
<feature type="region of interest" description="Disordered" evidence="3">
    <location>
        <begin position="28"/>
        <end position="63"/>
    </location>
</feature>
<dbReference type="Gene3D" id="3.10.100.10">
    <property type="entry name" value="Mannose-Binding Protein A, subunit A"/>
    <property type="match status" value="1"/>
</dbReference>
<organism evidence="6 7">
    <name type="scientific">Felis catus</name>
    <name type="common">Cat</name>
    <name type="synonym">Felis silvestris catus</name>
    <dbReference type="NCBI Taxonomy" id="9685"/>
    <lineage>
        <taxon>Eukaryota</taxon>
        <taxon>Metazoa</taxon>
        <taxon>Chordata</taxon>
        <taxon>Craniata</taxon>
        <taxon>Vertebrata</taxon>
        <taxon>Euteleostomi</taxon>
        <taxon>Mammalia</taxon>
        <taxon>Eutheria</taxon>
        <taxon>Laurasiatheria</taxon>
        <taxon>Carnivora</taxon>
        <taxon>Feliformia</taxon>
        <taxon>Felidae</taxon>
        <taxon>Felinae</taxon>
        <taxon>Felis</taxon>
    </lineage>
</organism>
<sequence length="399" mass="44337">MKSAHCLVYSRRPVLACHDYSCPGCTLTGRQEAGKRKPRCKRSGAARRGRSRALPPSSIDDPTGEETLVLAVAMHMYTNSGCQDLPGTREEEEDGDDYENMAPPYKDLPPKPDSMAPPRPPRAGKKTEKPPLPCKSPKIKGPDFTPVICTSPPLGVIPECPPFQPSLAATPGSQLSQKSRCPGCYQEERLVVFLCLLVVVSLLLSCTGLAVTLIKYQEVVGELRMLTFQQTAWQASVTGTAGLAGLKKDIDHIRTNTNQSLVELRGLLDCTRTTCPEGWLPFEGKCYYFSPRTKSWDEARKFCQENNSHLVIISSLPEQKFVAKAHGSPRIYWLGLSDRDREGDWKWLDGSPVTLSFWDPEEPNNINDEDCASMNKGGTWNDLSCDKTTYWICERKCSC</sequence>
<dbReference type="InterPro" id="IPR018378">
    <property type="entry name" value="C-type_lectin_CS"/>
</dbReference>
<evidence type="ECO:0000256" key="1">
    <source>
        <dbReference type="ARBA" id="ARBA00022734"/>
    </source>
</evidence>
<feature type="compositionally biased region" description="Pro residues" evidence="3">
    <location>
        <begin position="111"/>
        <end position="121"/>
    </location>
</feature>
<accession>A0ABI8AS99</accession>
<evidence type="ECO:0000313" key="7">
    <source>
        <dbReference type="Proteomes" id="UP000823872"/>
    </source>
</evidence>
<dbReference type="SUPFAM" id="SSF56436">
    <property type="entry name" value="C-type lectin-like"/>
    <property type="match status" value="1"/>
</dbReference>
<evidence type="ECO:0000256" key="4">
    <source>
        <dbReference type="SAM" id="Phobius"/>
    </source>
</evidence>
<dbReference type="CDD" id="cd03590">
    <property type="entry name" value="CLECT_DC-SIGN_like"/>
    <property type="match status" value="1"/>
</dbReference>